<evidence type="ECO:0000256" key="1">
    <source>
        <dbReference type="SAM" id="MobiDB-lite"/>
    </source>
</evidence>
<sequence>MPENIEAWWARRQRSKELAVPYAVGTYRAEWAKFPMLVRQYHPDLNREITLTQIPPAADVYLTWQCDTGHLFVATPEEQRSRPGRVRRRSTWCPVCTDLAAPRRIRPTALWPVASPAPAPHASPPPFEPPAPEAPPAPDSSPPPSAPTSSPADIRPGGEPRQAPTPRSGGGERVARPGAAGQPTRSAHTGWSNRSAGGERAGRPAESEPAARPAGWAQTGGPAGGERAGRPAESEPAPRPAGWARPGGPAGSQRASRSAAGGRSSRSARDRQPLRAPGEAFRSSHAPAPASAAEALLRQKLAARLEYDPAPNAVSVARPFHGRFEVWPDIVIPELRVALEYDTVGRFGLEHVGPREDSDRSKDRLLRAAGWEVVRIRCAPLPPLGLHDLVASSTVTDRLITRLLDTLRAVRGDLIVNAYLRP</sequence>
<feature type="compositionally biased region" description="Low complexity" evidence="1">
    <location>
        <begin position="283"/>
        <end position="292"/>
    </location>
</feature>
<comment type="caution">
    <text evidence="3">The sequence shown here is derived from an EMBL/GenBank/DDBJ whole genome shotgun (WGS) entry which is preliminary data.</text>
</comment>
<dbReference type="InterPro" id="IPR025487">
    <property type="entry name" value="DUF4379"/>
</dbReference>
<accession>A0ABT2GLP8</accession>
<proteinExistence type="predicted"/>
<evidence type="ECO:0000313" key="4">
    <source>
        <dbReference type="Proteomes" id="UP001165584"/>
    </source>
</evidence>
<dbReference type="Pfam" id="PF14311">
    <property type="entry name" value="DUF4379"/>
    <property type="match status" value="1"/>
</dbReference>
<reference evidence="3" key="1">
    <citation type="submission" date="2022-08" db="EMBL/GenBank/DDBJ databases">
        <authorList>
            <person name="Deng Y."/>
            <person name="Han X.-F."/>
            <person name="Zhang Y.-Q."/>
        </authorList>
    </citation>
    <scope>NUCLEOTIDE SEQUENCE</scope>
    <source>
        <strain evidence="3">CPCC 205763</strain>
    </source>
</reference>
<dbReference type="EMBL" id="JANLCM010000001">
    <property type="protein sequence ID" value="MCS5717149.1"/>
    <property type="molecule type" value="Genomic_DNA"/>
</dbReference>
<keyword evidence="4" id="KW-1185">Reference proteome</keyword>
<protein>
    <submittedName>
        <fullName evidence="3">Zinc-ribbon domain-containing protein</fullName>
    </submittedName>
</protein>
<evidence type="ECO:0000313" key="3">
    <source>
        <dbReference type="EMBL" id="MCS5717149.1"/>
    </source>
</evidence>
<dbReference type="RefSeq" id="WP_259505169.1">
    <property type="nucleotide sequence ID" value="NZ_JANLCM010000001.1"/>
</dbReference>
<dbReference type="Proteomes" id="UP001165584">
    <property type="component" value="Unassembled WGS sequence"/>
</dbReference>
<gene>
    <name evidence="3" type="ORF">N1027_03260</name>
</gene>
<feature type="domain" description="Treble clef zinc finger" evidence="2">
    <location>
        <begin position="37"/>
        <end position="97"/>
    </location>
</feature>
<feature type="compositionally biased region" description="Low complexity" evidence="1">
    <location>
        <begin position="240"/>
        <end position="265"/>
    </location>
</feature>
<evidence type="ECO:0000259" key="2">
    <source>
        <dbReference type="Pfam" id="PF14311"/>
    </source>
</evidence>
<feature type="compositionally biased region" description="Pro residues" evidence="1">
    <location>
        <begin position="115"/>
        <end position="146"/>
    </location>
</feature>
<feature type="region of interest" description="Disordered" evidence="1">
    <location>
        <begin position="113"/>
        <end position="292"/>
    </location>
</feature>
<feature type="compositionally biased region" description="Polar residues" evidence="1">
    <location>
        <begin position="183"/>
        <end position="195"/>
    </location>
</feature>
<name>A0ABT2GLP8_9MICO</name>
<organism evidence="3 4">
    <name type="scientific">Herbiconiux aconitum</name>
    <dbReference type="NCBI Taxonomy" id="2970913"/>
    <lineage>
        <taxon>Bacteria</taxon>
        <taxon>Bacillati</taxon>
        <taxon>Actinomycetota</taxon>
        <taxon>Actinomycetes</taxon>
        <taxon>Micrococcales</taxon>
        <taxon>Microbacteriaceae</taxon>
        <taxon>Herbiconiux</taxon>
    </lineage>
</organism>